<accession>A0A5B9WBX5</accession>
<evidence type="ECO:0000256" key="1">
    <source>
        <dbReference type="SAM" id="MobiDB-lite"/>
    </source>
</evidence>
<proteinExistence type="predicted"/>
<organism evidence="2 3">
    <name type="scientific">Aquisphaera giovannonii</name>
    <dbReference type="NCBI Taxonomy" id="406548"/>
    <lineage>
        <taxon>Bacteria</taxon>
        <taxon>Pseudomonadati</taxon>
        <taxon>Planctomycetota</taxon>
        <taxon>Planctomycetia</taxon>
        <taxon>Isosphaerales</taxon>
        <taxon>Isosphaeraceae</taxon>
        <taxon>Aquisphaera</taxon>
    </lineage>
</organism>
<keyword evidence="3" id="KW-1185">Reference proteome</keyword>
<sequence>MIAFSKAATLRNTPRRSRRSVIAAKNRSTWLSHDPLVGVKWRRYSGCRSNPRFTAAVLCVP</sequence>
<dbReference type="KEGG" id="agv:OJF2_59700"/>
<dbReference type="EMBL" id="CP042997">
    <property type="protein sequence ID" value="QEH37380.1"/>
    <property type="molecule type" value="Genomic_DNA"/>
</dbReference>
<feature type="region of interest" description="Disordered" evidence="1">
    <location>
        <begin position="1"/>
        <end position="21"/>
    </location>
</feature>
<name>A0A5B9WBX5_9BACT</name>
<reference evidence="2 3" key="1">
    <citation type="submission" date="2019-08" db="EMBL/GenBank/DDBJ databases">
        <title>Deep-cultivation of Planctomycetes and their phenomic and genomic characterization uncovers novel biology.</title>
        <authorList>
            <person name="Wiegand S."/>
            <person name="Jogler M."/>
            <person name="Boedeker C."/>
            <person name="Pinto D."/>
            <person name="Vollmers J."/>
            <person name="Rivas-Marin E."/>
            <person name="Kohn T."/>
            <person name="Peeters S.H."/>
            <person name="Heuer A."/>
            <person name="Rast P."/>
            <person name="Oberbeckmann S."/>
            <person name="Bunk B."/>
            <person name="Jeske O."/>
            <person name="Meyerdierks A."/>
            <person name="Storesund J.E."/>
            <person name="Kallscheuer N."/>
            <person name="Luecker S."/>
            <person name="Lage O.M."/>
            <person name="Pohl T."/>
            <person name="Merkel B.J."/>
            <person name="Hornburger P."/>
            <person name="Mueller R.-W."/>
            <person name="Bruemmer F."/>
            <person name="Labrenz M."/>
            <person name="Spormann A.M."/>
            <person name="Op den Camp H."/>
            <person name="Overmann J."/>
            <person name="Amann R."/>
            <person name="Jetten M.S.M."/>
            <person name="Mascher T."/>
            <person name="Medema M.H."/>
            <person name="Devos D.P."/>
            <person name="Kaster A.-K."/>
            <person name="Ovreas L."/>
            <person name="Rohde M."/>
            <person name="Galperin M.Y."/>
            <person name="Jogler C."/>
        </authorList>
    </citation>
    <scope>NUCLEOTIDE SEQUENCE [LARGE SCALE GENOMIC DNA]</scope>
    <source>
        <strain evidence="2 3">OJF2</strain>
    </source>
</reference>
<protein>
    <submittedName>
        <fullName evidence="2">Uncharacterized protein</fullName>
    </submittedName>
</protein>
<dbReference type="Proteomes" id="UP000324233">
    <property type="component" value="Chromosome"/>
</dbReference>
<gene>
    <name evidence="2" type="ORF">OJF2_59700</name>
</gene>
<dbReference type="AlphaFoldDB" id="A0A5B9WBX5"/>
<evidence type="ECO:0000313" key="2">
    <source>
        <dbReference type="EMBL" id="QEH37380.1"/>
    </source>
</evidence>
<evidence type="ECO:0000313" key="3">
    <source>
        <dbReference type="Proteomes" id="UP000324233"/>
    </source>
</evidence>